<evidence type="ECO:0000313" key="1">
    <source>
        <dbReference type="EMBL" id="KAJ1216435.1"/>
    </source>
</evidence>
<dbReference type="Proteomes" id="UP001066276">
    <property type="component" value="Chromosome 1_1"/>
</dbReference>
<dbReference type="EMBL" id="JANPWB010000001">
    <property type="protein sequence ID" value="KAJ1216435.1"/>
    <property type="molecule type" value="Genomic_DNA"/>
</dbReference>
<reference evidence="1" key="1">
    <citation type="journal article" date="2022" name="bioRxiv">
        <title>Sequencing and chromosome-scale assembly of the giantPleurodeles waltlgenome.</title>
        <authorList>
            <person name="Brown T."/>
            <person name="Elewa A."/>
            <person name="Iarovenko S."/>
            <person name="Subramanian E."/>
            <person name="Araus A.J."/>
            <person name="Petzold A."/>
            <person name="Susuki M."/>
            <person name="Suzuki K.-i.T."/>
            <person name="Hayashi T."/>
            <person name="Toyoda A."/>
            <person name="Oliveira C."/>
            <person name="Osipova E."/>
            <person name="Leigh N.D."/>
            <person name="Simon A."/>
            <person name="Yun M.H."/>
        </authorList>
    </citation>
    <scope>NUCLEOTIDE SEQUENCE</scope>
    <source>
        <strain evidence="1">20211129_DDA</strain>
        <tissue evidence="1">Liver</tissue>
    </source>
</reference>
<name>A0AAV7WWJ1_PLEWA</name>
<proteinExistence type="predicted"/>
<comment type="caution">
    <text evidence="1">The sequence shown here is derived from an EMBL/GenBank/DDBJ whole genome shotgun (WGS) entry which is preliminary data.</text>
</comment>
<protein>
    <submittedName>
        <fullName evidence="1">Uncharacterized protein</fullName>
    </submittedName>
</protein>
<accession>A0AAV7WWJ1</accession>
<gene>
    <name evidence="1" type="ORF">NDU88_004037</name>
</gene>
<dbReference type="AlphaFoldDB" id="A0AAV7WWJ1"/>
<organism evidence="1 2">
    <name type="scientific">Pleurodeles waltl</name>
    <name type="common">Iberian ribbed newt</name>
    <dbReference type="NCBI Taxonomy" id="8319"/>
    <lineage>
        <taxon>Eukaryota</taxon>
        <taxon>Metazoa</taxon>
        <taxon>Chordata</taxon>
        <taxon>Craniata</taxon>
        <taxon>Vertebrata</taxon>
        <taxon>Euteleostomi</taxon>
        <taxon>Amphibia</taxon>
        <taxon>Batrachia</taxon>
        <taxon>Caudata</taxon>
        <taxon>Salamandroidea</taxon>
        <taxon>Salamandridae</taxon>
        <taxon>Pleurodelinae</taxon>
        <taxon>Pleurodeles</taxon>
    </lineage>
</organism>
<evidence type="ECO:0000313" key="2">
    <source>
        <dbReference type="Proteomes" id="UP001066276"/>
    </source>
</evidence>
<keyword evidence="2" id="KW-1185">Reference proteome</keyword>
<sequence length="87" mass="9705">MKALMSASQYWRMKALMSSSECRCAGGTGPPPGALGLQGPVVSPQDWICCCSCPALRENKSAYERKSVPECRWDWDHLLGPWVCWEL</sequence>